<evidence type="ECO:0000256" key="1">
    <source>
        <dbReference type="ARBA" id="ARBA00004651"/>
    </source>
</evidence>
<feature type="transmembrane region" description="Helical" evidence="13">
    <location>
        <begin position="107"/>
        <end position="128"/>
    </location>
</feature>
<dbReference type="NCBIfam" id="NF045470">
    <property type="entry name" value="Opp2B"/>
    <property type="match status" value="1"/>
</dbReference>
<comment type="subunit">
    <text evidence="11">The complex is composed of two ATP-binding proteins (NikD and NikE), two transmembrane proteins (NikB and NikC) and a solute-binding protein (NikA).</text>
</comment>
<dbReference type="AlphaFoldDB" id="A0A1I2T619"/>
<feature type="domain" description="ABC transmembrane type-1" evidence="14">
    <location>
        <begin position="101"/>
        <end position="302"/>
    </location>
</feature>
<evidence type="ECO:0000256" key="7">
    <source>
        <dbReference type="ARBA" id="ARBA00023065"/>
    </source>
</evidence>
<comment type="subcellular location">
    <subcellularLocation>
        <location evidence="1 13">Cell membrane</location>
        <topology evidence="1 13">Multi-pass membrane protein</topology>
    </subcellularLocation>
</comment>
<evidence type="ECO:0000256" key="4">
    <source>
        <dbReference type="ARBA" id="ARBA00022596"/>
    </source>
</evidence>
<keyword evidence="4" id="KW-0533">Nickel</keyword>
<dbReference type="PANTHER" id="PTHR43163:SF6">
    <property type="entry name" value="DIPEPTIDE TRANSPORT SYSTEM PERMEASE PROTEIN DPPB-RELATED"/>
    <property type="match status" value="1"/>
</dbReference>
<keyword evidence="9 13" id="KW-0472">Membrane</keyword>
<evidence type="ECO:0000256" key="6">
    <source>
        <dbReference type="ARBA" id="ARBA00022989"/>
    </source>
</evidence>
<feature type="transmembrane region" description="Helical" evidence="13">
    <location>
        <begin position="233"/>
        <end position="255"/>
    </location>
</feature>
<evidence type="ECO:0000256" key="12">
    <source>
        <dbReference type="ARBA" id="ARBA00044774"/>
    </source>
</evidence>
<dbReference type="GO" id="GO:0015099">
    <property type="term" value="F:nickel cation transmembrane transporter activity"/>
    <property type="evidence" value="ECO:0007669"/>
    <property type="project" value="InterPro"/>
</dbReference>
<sequence length="312" mass="34064">MGKIKTFFFKRLLNLIPVLLGVSLITFALINFTSGDPAEIAIRASGVQPTPESVEAMRQKLGLNDPVYLQYLNWLWQVLHFDFGTSFSTGLPVAEELLLRFPATLELALSALACTLLFALPLGVLSAVFPNSPLDYIGRFCALVGASMPGFWLSLLLIHYLAVKAKLFPVVGTGGINHLILPALTLGFGLAAPYIRLLRANMLEVMEKDFINGARAKGLTEQMVIGRHALKNALLPSVTLLGMNFGGLLGGSFIVESIFSWPGIGKYAVDAIFLKDYPVIQGYVLLMALVFVLVNCIVDICYVYLDPRIRLG</sequence>
<evidence type="ECO:0000256" key="13">
    <source>
        <dbReference type="RuleBase" id="RU363032"/>
    </source>
</evidence>
<feature type="transmembrane region" description="Helical" evidence="13">
    <location>
        <begin position="12"/>
        <end position="30"/>
    </location>
</feature>
<feature type="transmembrane region" description="Helical" evidence="13">
    <location>
        <begin position="175"/>
        <end position="198"/>
    </location>
</feature>
<feature type="transmembrane region" description="Helical" evidence="13">
    <location>
        <begin position="140"/>
        <end position="163"/>
    </location>
</feature>
<dbReference type="SUPFAM" id="SSF161098">
    <property type="entry name" value="MetI-like"/>
    <property type="match status" value="1"/>
</dbReference>
<evidence type="ECO:0000256" key="11">
    <source>
        <dbReference type="ARBA" id="ARBA00038669"/>
    </source>
</evidence>
<organism evidence="15 16">
    <name type="scientific">Desulfotruncus arcticus DSM 17038</name>
    <dbReference type="NCBI Taxonomy" id="1121424"/>
    <lineage>
        <taxon>Bacteria</taxon>
        <taxon>Bacillati</taxon>
        <taxon>Bacillota</taxon>
        <taxon>Clostridia</taxon>
        <taxon>Eubacteriales</taxon>
        <taxon>Desulfallaceae</taxon>
        <taxon>Desulfotruncus</taxon>
    </lineage>
</organism>
<keyword evidence="2 13" id="KW-0813">Transport</keyword>
<dbReference type="Proteomes" id="UP000199337">
    <property type="component" value="Unassembled WGS sequence"/>
</dbReference>
<keyword evidence="7" id="KW-0406">Ion transport</keyword>
<evidence type="ECO:0000256" key="3">
    <source>
        <dbReference type="ARBA" id="ARBA00022475"/>
    </source>
</evidence>
<dbReference type="RefSeq" id="WP_337833500.1">
    <property type="nucleotide sequence ID" value="NZ_FOOX01000006.1"/>
</dbReference>
<reference evidence="16" key="1">
    <citation type="submission" date="2016-10" db="EMBL/GenBank/DDBJ databases">
        <authorList>
            <person name="Varghese N."/>
            <person name="Submissions S."/>
        </authorList>
    </citation>
    <scope>NUCLEOTIDE SEQUENCE [LARGE SCALE GENOMIC DNA]</scope>
    <source>
        <strain evidence="16">DSM 17038</strain>
    </source>
</reference>
<dbReference type="EMBL" id="FOOX01000006">
    <property type="protein sequence ID" value="SFG57711.1"/>
    <property type="molecule type" value="Genomic_DNA"/>
</dbReference>
<name>A0A1I2T619_9FIRM</name>
<dbReference type="Gene3D" id="1.10.3720.10">
    <property type="entry name" value="MetI-like"/>
    <property type="match status" value="1"/>
</dbReference>
<evidence type="ECO:0000313" key="16">
    <source>
        <dbReference type="Proteomes" id="UP000199337"/>
    </source>
</evidence>
<accession>A0A1I2T619</accession>
<dbReference type="CDD" id="cd06261">
    <property type="entry name" value="TM_PBP2"/>
    <property type="match status" value="1"/>
</dbReference>
<evidence type="ECO:0000256" key="8">
    <source>
        <dbReference type="ARBA" id="ARBA00023112"/>
    </source>
</evidence>
<evidence type="ECO:0000259" key="14">
    <source>
        <dbReference type="PROSITE" id="PS50928"/>
    </source>
</evidence>
<proteinExistence type="inferred from homology"/>
<evidence type="ECO:0000256" key="5">
    <source>
        <dbReference type="ARBA" id="ARBA00022692"/>
    </source>
</evidence>
<dbReference type="PROSITE" id="PS50928">
    <property type="entry name" value="ABC_TM1"/>
    <property type="match status" value="1"/>
</dbReference>
<dbReference type="InterPro" id="IPR000515">
    <property type="entry name" value="MetI-like"/>
</dbReference>
<dbReference type="GO" id="GO:0005886">
    <property type="term" value="C:plasma membrane"/>
    <property type="evidence" value="ECO:0007669"/>
    <property type="project" value="UniProtKB-SubCell"/>
</dbReference>
<feature type="transmembrane region" description="Helical" evidence="13">
    <location>
        <begin position="283"/>
        <end position="305"/>
    </location>
</feature>
<dbReference type="InterPro" id="IPR045621">
    <property type="entry name" value="BPD_transp_1_N"/>
</dbReference>
<gene>
    <name evidence="15" type="ORF">SAMN05660649_02071</name>
</gene>
<protein>
    <recommendedName>
        <fullName evidence="12">Nickel import system permease protein NikB</fullName>
    </recommendedName>
</protein>
<dbReference type="STRING" id="341036.SAMN05660649_02071"/>
<evidence type="ECO:0000256" key="9">
    <source>
        <dbReference type="ARBA" id="ARBA00023136"/>
    </source>
</evidence>
<dbReference type="Pfam" id="PF19300">
    <property type="entry name" value="BPD_transp_1_N"/>
    <property type="match status" value="1"/>
</dbReference>
<evidence type="ECO:0000256" key="2">
    <source>
        <dbReference type="ARBA" id="ARBA00022448"/>
    </source>
</evidence>
<keyword evidence="8" id="KW-0921">Nickel transport</keyword>
<keyword evidence="16" id="KW-1185">Reference proteome</keyword>
<evidence type="ECO:0000256" key="10">
    <source>
        <dbReference type="ARBA" id="ARBA00024202"/>
    </source>
</evidence>
<dbReference type="Pfam" id="PF00528">
    <property type="entry name" value="BPD_transp_1"/>
    <property type="match status" value="1"/>
</dbReference>
<evidence type="ECO:0000313" key="15">
    <source>
        <dbReference type="EMBL" id="SFG57711.1"/>
    </source>
</evidence>
<comment type="similarity">
    <text evidence="10">Belongs to the binding-protein-dependent transport system permease family. OppBC subfamily.</text>
</comment>
<dbReference type="InterPro" id="IPR035906">
    <property type="entry name" value="MetI-like_sf"/>
</dbReference>
<keyword evidence="3" id="KW-1003">Cell membrane</keyword>
<dbReference type="PANTHER" id="PTHR43163">
    <property type="entry name" value="DIPEPTIDE TRANSPORT SYSTEM PERMEASE PROTEIN DPPB-RELATED"/>
    <property type="match status" value="1"/>
</dbReference>
<dbReference type="InterPro" id="IPR050045">
    <property type="entry name" value="Opp2B"/>
</dbReference>
<keyword evidence="6 13" id="KW-1133">Transmembrane helix</keyword>
<keyword evidence="5 13" id="KW-0812">Transmembrane</keyword>